<dbReference type="SUPFAM" id="SSF88946">
    <property type="entry name" value="Sigma2 domain of RNA polymerase sigma factors"/>
    <property type="match status" value="1"/>
</dbReference>
<dbReference type="PANTHER" id="PTHR43133:SF39">
    <property type="entry name" value="SIMILAR TO RNA POLYMERASE SIGMA-E FACTOR"/>
    <property type="match status" value="1"/>
</dbReference>
<dbReference type="Proteomes" id="UP000663929">
    <property type="component" value="Chromosome"/>
</dbReference>
<reference evidence="7" key="1">
    <citation type="submission" date="2021-03" db="EMBL/GenBank/DDBJ databases">
        <title>Acanthopleuribacteraceae sp. M133.</title>
        <authorList>
            <person name="Wang G."/>
        </authorList>
    </citation>
    <scope>NUCLEOTIDE SEQUENCE</scope>
    <source>
        <strain evidence="7">M133</strain>
    </source>
</reference>
<evidence type="ECO:0000313" key="7">
    <source>
        <dbReference type="EMBL" id="QTD49423.1"/>
    </source>
</evidence>
<evidence type="ECO:0000256" key="4">
    <source>
        <dbReference type="ARBA" id="ARBA00023163"/>
    </source>
</evidence>
<dbReference type="RefSeq" id="WP_237379058.1">
    <property type="nucleotide sequence ID" value="NZ_CP071793.1"/>
</dbReference>
<organism evidence="7 8">
    <name type="scientific">Sulfidibacter corallicola</name>
    <dbReference type="NCBI Taxonomy" id="2818388"/>
    <lineage>
        <taxon>Bacteria</taxon>
        <taxon>Pseudomonadati</taxon>
        <taxon>Acidobacteriota</taxon>
        <taxon>Holophagae</taxon>
        <taxon>Acanthopleuribacterales</taxon>
        <taxon>Acanthopleuribacteraceae</taxon>
        <taxon>Sulfidibacter</taxon>
    </lineage>
</organism>
<protein>
    <recommendedName>
        <fullName evidence="6">RNA polymerase sigma-70 ECF-like HTH domain-containing protein</fullName>
    </recommendedName>
</protein>
<keyword evidence="3" id="KW-0731">Sigma factor</keyword>
<sequence>MFACKQPPPSSPVSSFSQSDTAHDEVPDRGAVTCLLQQWQHGDTQALNELWPHIAGPMRRIAARIIREHFRDRDNIASMHTTELIQEAFPRILDYQARRTWDHREQFYALVRNIMLWIILDYKKYQRYRQAESLHDLAGRHTTVPTSPISPECMIALDQSRKRLAAISPRAAHILELRFYQDYSIRQITSMLGLGRTAVHQELKAALGFLKHDLDKS</sequence>
<gene>
    <name evidence="7" type="ORF">J3U87_27880</name>
</gene>
<dbReference type="GO" id="GO:0016987">
    <property type="term" value="F:sigma factor activity"/>
    <property type="evidence" value="ECO:0007669"/>
    <property type="project" value="UniProtKB-KW"/>
</dbReference>
<comment type="similarity">
    <text evidence="1">Belongs to the sigma-70 factor family. ECF subfamily.</text>
</comment>
<dbReference type="InterPro" id="IPR053812">
    <property type="entry name" value="HTH_Sigma70_ECF-like"/>
</dbReference>
<evidence type="ECO:0000259" key="6">
    <source>
        <dbReference type="Pfam" id="PF07638"/>
    </source>
</evidence>
<dbReference type="AlphaFoldDB" id="A0A8A4TIH8"/>
<evidence type="ECO:0000256" key="1">
    <source>
        <dbReference type="ARBA" id="ARBA00010641"/>
    </source>
</evidence>
<dbReference type="KEGG" id="scor:J3U87_27880"/>
<dbReference type="EMBL" id="CP071793">
    <property type="protein sequence ID" value="QTD49423.1"/>
    <property type="molecule type" value="Genomic_DNA"/>
</dbReference>
<evidence type="ECO:0000256" key="2">
    <source>
        <dbReference type="ARBA" id="ARBA00023015"/>
    </source>
</evidence>
<name>A0A8A4TIH8_SULCO</name>
<dbReference type="Gene3D" id="1.10.10.10">
    <property type="entry name" value="Winged helix-like DNA-binding domain superfamily/Winged helix DNA-binding domain"/>
    <property type="match status" value="1"/>
</dbReference>
<keyword evidence="8" id="KW-1185">Reference proteome</keyword>
<dbReference type="Pfam" id="PF07638">
    <property type="entry name" value="Sigma70_ECF"/>
    <property type="match status" value="1"/>
</dbReference>
<dbReference type="InterPro" id="IPR013325">
    <property type="entry name" value="RNA_pol_sigma_r2"/>
</dbReference>
<dbReference type="GO" id="GO:0006352">
    <property type="term" value="P:DNA-templated transcription initiation"/>
    <property type="evidence" value="ECO:0007669"/>
    <property type="project" value="InterPro"/>
</dbReference>
<dbReference type="InterPro" id="IPR036388">
    <property type="entry name" value="WH-like_DNA-bd_sf"/>
</dbReference>
<accession>A0A8A4TIH8</accession>
<dbReference type="InterPro" id="IPR013324">
    <property type="entry name" value="RNA_pol_sigma_r3/r4-like"/>
</dbReference>
<dbReference type="InterPro" id="IPR039425">
    <property type="entry name" value="RNA_pol_sigma-70-like"/>
</dbReference>
<evidence type="ECO:0000313" key="8">
    <source>
        <dbReference type="Proteomes" id="UP000663929"/>
    </source>
</evidence>
<keyword evidence="4" id="KW-0804">Transcription</keyword>
<dbReference type="PANTHER" id="PTHR43133">
    <property type="entry name" value="RNA POLYMERASE ECF-TYPE SIGMA FACTO"/>
    <property type="match status" value="1"/>
</dbReference>
<feature type="domain" description="RNA polymerase sigma-70 ECF-like HTH" evidence="6">
    <location>
        <begin position="31"/>
        <end position="210"/>
    </location>
</feature>
<feature type="compositionally biased region" description="Pro residues" evidence="5">
    <location>
        <begin position="1"/>
        <end position="11"/>
    </location>
</feature>
<dbReference type="SUPFAM" id="SSF88659">
    <property type="entry name" value="Sigma3 and sigma4 domains of RNA polymerase sigma factors"/>
    <property type="match status" value="1"/>
</dbReference>
<feature type="region of interest" description="Disordered" evidence="5">
    <location>
        <begin position="1"/>
        <end position="25"/>
    </location>
</feature>
<evidence type="ECO:0000256" key="5">
    <source>
        <dbReference type="SAM" id="MobiDB-lite"/>
    </source>
</evidence>
<evidence type="ECO:0000256" key="3">
    <source>
        <dbReference type="ARBA" id="ARBA00023082"/>
    </source>
</evidence>
<dbReference type="Gene3D" id="1.10.1740.10">
    <property type="match status" value="1"/>
</dbReference>
<keyword evidence="2" id="KW-0805">Transcription regulation</keyword>
<proteinExistence type="inferred from homology"/>